<evidence type="ECO:0008006" key="4">
    <source>
        <dbReference type="Google" id="ProtNLM"/>
    </source>
</evidence>
<keyword evidence="3" id="KW-1185">Reference proteome</keyword>
<evidence type="ECO:0000313" key="2">
    <source>
        <dbReference type="EMBL" id="KAG2558282.1"/>
    </source>
</evidence>
<comment type="caution">
    <text evidence="2">The sequence shown here is derived from an EMBL/GenBank/DDBJ whole genome shotgun (WGS) entry which is preliminary data.</text>
</comment>
<name>A0A8T0PDM3_PANVG</name>
<feature type="region of interest" description="Disordered" evidence="1">
    <location>
        <begin position="379"/>
        <end position="434"/>
    </location>
</feature>
<feature type="compositionally biased region" description="Polar residues" evidence="1">
    <location>
        <begin position="379"/>
        <end position="389"/>
    </location>
</feature>
<dbReference type="EMBL" id="CM029052">
    <property type="protein sequence ID" value="KAG2558282.1"/>
    <property type="molecule type" value="Genomic_DNA"/>
</dbReference>
<dbReference type="PANTHER" id="PTHR33170">
    <property type="entry name" value="DUF4283 DOMAIN-CONTAINING PROTEIN-RELATED"/>
    <property type="match status" value="1"/>
</dbReference>
<feature type="compositionally biased region" description="Gly residues" evidence="1">
    <location>
        <begin position="16"/>
        <end position="27"/>
    </location>
</feature>
<gene>
    <name evidence="2" type="ORF">PVAP13_8NG113601</name>
</gene>
<feature type="compositionally biased region" description="Basic and acidic residues" evidence="1">
    <location>
        <begin position="83"/>
        <end position="118"/>
    </location>
</feature>
<protein>
    <recommendedName>
        <fullName evidence="4">DUF4283 domain-containing protein</fullName>
    </recommendedName>
</protein>
<accession>A0A8T0PDM3</accession>
<reference evidence="2" key="1">
    <citation type="submission" date="2020-05" db="EMBL/GenBank/DDBJ databases">
        <title>WGS assembly of Panicum virgatum.</title>
        <authorList>
            <person name="Lovell J.T."/>
            <person name="Jenkins J."/>
            <person name="Shu S."/>
            <person name="Juenger T.E."/>
            <person name="Schmutz J."/>
        </authorList>
    </citation>
    <scope>NUCLEOTIDE SEQUENCE</scope>
    <source>
        <strain evidence="2">AP13</strain>
    </source>
</reference>
<feature type="region of interest" description="Disordered" evidence="1">
    <location>
        <begin position="714"/>
        <end position="770"/>
    </location>
</feature>
<evidence type="ECO:0000256" key="1">
    <source>
        <dbReference type="SAM" id="MobiDB-lite"/>
    </source>
</evidence>
<feature type="compositionally biased region" description="Basic and acidic residues" evidence="1">
    <location>
        <begin position="38"/>
        <end position="60"/>
    </location>
</feature>
<proteinExistence type="predicted"/>
<feature type="region of interest" description="Disordered" evidence="1">
    <location>
        <begin position="1"/>
        <end position="138"/>
    </location>
</feature>
<evidence type="ECO:0000313" key="3">
    <source>
        <dbReference type="Proteomes" id="UP000823388"/>
    </source>
</evidence>
<feature type="compositionally biased region" description="Polar residues" evidence="1">
    <location>
        <begin position="412"/>
        <end position="434"/>
    </location>
</feature>
<organism evidence="2 3">
    <name type="scientific">Panicum virgatum</name>
    <name type="common">Blackwell switchgrass</name>
    <dbReference type="NCBI Taxonomy" id="38727"/>
    <lineage>
        <taxon>Eukaryota</taxon>
        <taxon>Viridiplantae</taxon>
        <taxon>Streptophyta</taxon>
        <taxon>Embryophyta</taxon>
        <taxon>Tracheophyta</taxon>
        <taxon>Spermatophyta</taxon>
        <taxon>Magnoliopsida</taxon>
        <taxon>Liliopsida</taxon>
        <taxon>Poales</taxon>
        <taxon>Poaceae</taxon>
        <taxon>PACMAD clade</taxon>
        <taxon>Panicoideae</taxon>
        <taxon>Panicodae</taxon>
        <taxon>Paniceae</taxon>
        <taxon>Panicinae</taxon>
        <taxon>Panicum</taxon>
        <taxon>Panicum sect. Hiantes</taxon>
    </lineage>
</organism>
<dbReference type="Proteomes" id="UP000823388">
    <property type="component" value="Chromosome 8N"/>
</dbReference>
<sequence length="770" mass="86130">MVIPAANRGNFRREGFGAGRAGRGAGRTGRQNVWQRTGRRDLDQRSEGEFDPSHGGRESDQGGEPFVGEERRSDTLCRGNESWGREDSSSNWDRKANDNSDPSQKEADDLARKEKGKEPEEESDLRSKLQKKSGVPDQPQLKSACKFCGLRNHTSEECKRRNACELCGFNNHESYDCHREPLWNLGPELCAAQVPNQSFFYIDEHVDQKLKREKASTAIVTVINGVMSAKQIEGEFRRIVGADVWKWSAKQVTEAKFTMRFPNAKMVLDYSQFILGVLDGNAQMKIEPWSSSLGAKGQLQLAWFKIRGIPIDQRNIRTIARVGGLVGKVMTIDEKARYNPDHVRVRIACRDVLAVPKIAESTLGIYLYDFQFELEGDTSYSEPGQSSRVKINDLDQQPHSKKPRMEHGNVGQGASKNTSSAPEHTNPGHGTNHLQKMVIGGDAEKRILNSAPPKISYSKKRINTEVKKTAVNSEPEFFDEVIPAATYEPSDSSDDFPTLVNKVWDDGAESSKKADNVMLNRCELADVVNLGQPNVGYIKENLKSTVLITDITDEDDNATKDTNAGKPDLIIKSVFEVKNPCESLRKERVDRRWSERLMNKAEANMVAPTVGSKRNAAGNITNHNSFSVLDNDTVMNLSNLMGVKVTENDFSTIDLLAEMENARLLLHQKNVSQNSVFNQEVASSDPLNFDNVSNCTDCQDISSDLDEYVLVSPKRNRKPPRKIMLSNSINKKKDKQNRETLCKIRGGKTQGNSEAPNEPLKRKNNVKKKS</sequence>
<feature type="compositionally biased region" description="Basic and acidic residues" evidence="1">
    <location>
        <begin position="390"/>
        <end position="407"/>
    </location>
</feature>
<dbReference type="AlphaFoldDB" id="A0A8T0PDM3"/>
<dbReference type="PANTHER" id="PTHR33170:SF22">
    <property type="entry name" value="OS10G0417100 PROTEIN"/>
    <property type="match status" value="1"/>
</dbReference>